<dbReference type="AlphaFoldDB" id="A0A4S8LWZ4"/>
<gene>
    <name evidence="1" type="ORF">K435DRAFT_188511</name>
</gene>
<evidence type="ECO:0000313" key="2">
    <source>
        <dbReference type="Proteomes" id="UP000297245"/>
    </source>
</evidence>
<protein>
    <submittedName>
        <fullName evidence="1">Uncharacterized protein</fullName>
    </submittedName>
</protein>
<organism evidence="1 2">
    <name type="scientific">Dendrothele bispora (strain CBS 962.96)</name>
    <dbReference type="NCBI Taxonomy" id="1314807"/>
    <lineage>
        <taxon>Eukaryota</taxon>
        <taxon>Fungi</taxon>
        <taxon>Dikarya</taxon>
        <taxon>Basidiomycota</taxon>
        <taxon>Agaricomycotina</taxon>
        <taxon>Agaricomycetes</taxon>
        <taxon>Agaricomycetidae</taxon>
        <taxon>Agaricales</taxon>
        <taxon>Agaricales incertae sedis</taxon>
        <taxon>Dendrothele</taxon>
    </lineage>
</organism>
<reference evidence="1 2" key="1">
    <citation type="journal article" date="2019" name="Nat. Ecol. Evol.">
        <title>Megaphylogeny resolves global patterns of mushroom evolution.</title>
        <authorList>
            <person name="Varga T."/>
            <person name="Krizsan K."/>
            <person name="Foldi C."/>
            <person name="Dima B."/>
            <person name="Sanchez-Garcia M."/>
            <person name="Sanchez-Ramirez S."/>
            <person name="Szollosi G.J."/>
            <person name="Szarkandi J.G."/>
            <person name="Papp V."/>
            <person name="Albert L."/>
            <person name="Andreopoulos W."/>
            <person name="Angelini C."/>
            <person name="Antonin V."/>
            <person name="Barry K.W."/>
            <person name="Bougher N.L."/>
            <person name="Buchanan P."/>
            <person name="Buyck B."/>
            <person name="Bense V."/>
            <person name="Catcheside P."/>
            <person name="Chovatia M."/>
            <person name="Cooper J."/>
            <person name="Damon W."/>
            <person name="Desjardin D."/>
            <person name="Finy P."/>
            <person name="Geml J."/>
            <person name="Haridas S."/>
            <person name="Hughes K."/>
            <person name="Justo A."/>
            <person name="Karasinski D."/>
            <person name="Kautmanova I."/>
            <person name="Kiss B."/>
            <person name="Kocsube S."/>
            <person name="Kotiranta H."/>
            <person name="LaButti K.M."/>
            <person name="Lechner B.E."/>
            <person name="Liimatainen K."/>
            <person name="Lipzen A."/>
            <person name="Lukacs Z."/>
            <person name="Mihaltcheva S."/>
            <person name="Morgado L.N."/>
            <person name="Niskanen T."/>
            <person name="Noordeloos M.E."/>
            <person name="Ohm R.A."/>
            <person name="Ortiz-Santana B."/>
            <person name="Ovrebo C."/>
            <person name="Racz N."/>
            <person name="Riley R."/>
            <person name="Savchenko A."/>
            <person name="Shiryaev A."/>
            <person name="Soop K."/>
            <person name="Spirin V."/>
            <person name="Szebenyi C."/>
            <person name="Tomsovsky M."/>
            <person name="Tulloss R.E."/>
            <person name="Uehling J."/>
            <person name="Grigoriev I.V."/>
            <person name="Vagvolgyi C."/>
            <person name="Papp T."/>
            <person name="Martin F.M."/>
            <person name="Miettinen O."/>
            <person name="Hibbett D.S."/>
            <person name="Nagy L.G."/>
        </authorList>
    </citation>
    <scope>NUCLEOTIDE SEQUENCE [LARGE SCALE GENOMIC DNA]</scope>
    <source>
        <strain evidence="1 2">CBS 962.96</strain>
    </source>
</reference>
<proteinExistence type="predicted"/>
<dbReference type="Proteomes" id="UP000297245">
    <property type="component" value="Unassembled WGS sequence"/>
</dbReference>
<sequence>MESSNLIKRVSRPCCLKYVVPLKPSTHNVLPLEMPRKPGKLSKPSYREDRVAWNLAWERENDALYGTDQRFVLKPGQPIPDIPENMYRVCVRWHGGR</sequence>
<dbReference type="EMBL" id="ML179244">
    <property type="protein sequence ID" value="THU93638.1"/>
    <property type="molecule type" value="Genomic_DNA"/>
</dbReference>
<evidence type="ECO:0000313" key="1">
    <source>
        <dbReference type="EMBL" id="THU93638.1"/>
    </source>
</evidence>
<name>A0A4S8LWZ4_DENBC</name>
<accession>A0A4S8LWZ4</accession>
<keyword evidence="2" id="KW-1185">Reference proteome</keyword>